<dbReference type="Gramene" id="OE9A049258T1">
    <property type="protein sequence ID" value="OE9A049258C1"/>
    <property type="gene ID" value="OE9A049258"/>
</dbReference>
<dbReference type="Proteomes" id="UP000594638">
    <property type="component" value="Unassembled WGS sequence"/>
</dbReference>
<protein>
    <submittedName>
        <fullName evidence="1">Uncharacterized protein</fullName>
    </submittedName>
</protein>
<evidence type="ECO:0000313" key="1">
    <source>
        <dbReference type="EMBL" id="CAA3015606.1"/>
    </source>
</evidence>
<proteinExistence type="predicted"/>
<reference evidence="1 2" key="1">
    <citation type="submission" date="2019-12" db="EMBL/GenBank/DDBJ databases">
        <authorList>
            <person name="Alioto T."/>
            <person name="Alioto T."/>
            <person name="Gomez Garrido J."/>
        </authorList>
    </citation>
    <scope>NUCLEOTIDE SEQUENCE [LARGE SCALE GENOMIC DNA]</scope>
</reference>
<dbReference type="EMBL" id="CACTIH010007560">
    <property type="protein sequence ID" value="CAA3015606.1"/>
    <property type="molecule type" value="Genomic_DNA"/>
</dbReference>
<accession>A0A8S0U9F6</accession>
<organism evidence="1 2">
    <name type="scientific">Olea europaea subsp. europaea</name>
    <dbReference type="NCBI Taxonomy" id="158383"/>
    <lineage>
        <taxon>Eukaryota</taxon>
        <taxon>Viridiplantae</taxon>
        <taxon>Streptophyta</taxon>
        <taxon>Embryophyta</taxon>
        <taxon>Tracheophyta</taxon>
        <taxon>Spermatophyta</taxon>
        <taxon>Magnoliopsida</taxon>
        <taxon>eudicotyledons</taxon>
        <taxon>Gunneridae</taxon>
        <taxon>Pentapetalae</taxon>
        <taxon>asterids</taxon>
        <taxon>lamiids</taxon>
        <taxon>Lamiales</taxon>
        <taxon>Oleaceae</taxon>
        <taxon>Oleeae</taxon>
        <taxon>Olea</taxon>
    </lineage>
</organism>
<dbReference type="AlphaFoldDB" id="A0A8S0U9F6"/>
<evidence type="ECO:0000313" key="2">
    <source>
        <dbReference type="Proteomes" id="UP000594638"/>
    </source>
</evidence>
<gene>
    <name evidence="1" type="ORF">OLEA9_A049258</name>
</gene>
<name>A0A8S0U9F6_OLEEU</name>
<comment type="caution">
    <text evidence="1">The sequence shown here is derived from an EMBL/GenBank/DDBJ whole genome shotgun (WGS) entry which is preliminary data.</text>
</comment>
<sequence>MVCRAHPGSVLVVVGMQLDFQAFVGSLWARCADHVWDASWPRQRHSLIFRHFLAISRTRCVGHVQDTAWPWQGQSLIFRQFWAVSGTRCTGHVQDVTGRILTFRPRLGRVLDTVGMQPNLGICRQFVGTVCRACPGCIQAVAGMTPNFQALLCNFWDSACWPCRDTSWPRDASRLPGIFRRFLELDVQAMFGMRLVHDKDATWFLGSFRDTMCRPCPGCCKDTS</sequence>
<keyword evidence="2" id="KW-1185">Reference proteome</keyword>